<organism evidence="1 2">
    <name type="scientific">Petrolisthes cinctipes</name>
    <name type="common">Flat porcelain crab</name>
    <dbReference type="NCBI Taxonomy" id="88211"/>
    <lineage>
        <taxon>Eukaryota</taxon>
        <taxon>Metazoa</taxon>
        <taxon>Ecdysozoa</taxon>
        <taxon>Arthropoda</taxon>
        <taxon>Crustacea</taxon>
        <taxon>Multicrustacea</taxon>
        <taxon>Malacostraca</taxon>
        <taxon>Eumalacostraca</taxon>
        <taxon>Eucarida</taxon>
        <taxon>Decapoda</taxon>
        <taxon>Pleocyemata</taxon>
        <taxon>Anomura</taxon>
        <taxon>Galatheoidea</taxon>
        <taxon>Porcellanidae</taxon>
        <taxon>Petrolisthes</taxon>
    </lineage>
</organism>
<name>A0AAE1BVJ1_PETCI</name>
<comment type="caution">
    <text evidence="1">The sequence shown here is derived from an EMBL/GenBank/DDBJ whole genome shotgun (WGS) entry which is preliminary data.</text>
</comment>
<accession>A0AAE1BVJ1</accession>
<keyword evidence="2" id="KW-1185">Reference proteome</keyword>
<evidence type="ECO:0000313" key="2">
    <source>
        <dbReference type="Proteomes" id="UP001286313"/>
    </source>
</evidence>
<gene>
    <name evidence="1" type="ORF">Pcinc_037916</name>
</gene>
<dbReference type="Proteomes" id="UP001286313">
    <property type="component" value="Unassembled WGS sequence"/>
</dbReference>
<evidence type="ECO:0000313" key="1">
    <source>
        <dbReference type="EMBL" id="KAK3855700.1"/>
    </source>
</evidence>
<dbReference type="EMBL" id="JAWQEG010006119">
    <property type="protein sequence ID" value="KAK3855700.1"/>
    <property type="molecule type" value="Genomic_DNA"/>
</dbReference>
<dbReference type="AlphaFoldDB" id="A0AAE1BVJ1"/>
<sequence length="109" mass="11615">MKKWTVTDDTSRREQKLEQFLVVILQRLTELFSLTQTPDTWGCWHVGMDCGVRVWGWGSGVGFGCGAGVRVWGSGVGLGLGCGAGVRVWGWGSGVGLGLGCGAGVRVWD</sequence>
<reference evidence="1" key="1">
    <citation type="submission" date="2023-10" db="EMBL/GenBank/DDBJ databases">
        <title>Genome assemblies of two species of porcelain crab, Petrolisthes cinctipes and Petrolisthes manimaculis (Anomura: Porcellanidae).</title>
        <authorList>
            <person name="Angst P."/>
        </authorList>
    </citation>
    <scope>NUCLEOTIDE SEQUENCE</scope>
    <source>
        <strain evidence="1">PB745_01</strain>
        <tissue evidence="1">Gill</tissue>
    </source>
</reference>
<proteinExistence type="predicted"/>
<protein>
    <submittedName>
        <fullName evidence="1">Uncharacterized protein</fullName>
    </submittedName>
</protein>